<protein>
    <submittedName>
        <fullName evidence="1">Uncharacterized protein</fullName>
    </submittedName>
</protein>
<accession>A0A843WED9</accession>
<name>A0A843WED9_COLES</name>
<proteinExistence type="predicted"/>
<evidence type="ECO:0000313" key="2">
    <source>
        <dbReference type="Proteomes" id="UP000652761"/>
    </source>
</evidence>
<dbReference type="EMBL" id="NMUH01002659">
    <property type="protein sequence ID" value="MQM01320.1"/>
    <property type="molecule type" value="Genomic_DNA"/>
</dbReference>
<keyword evidence="2" id="KW-1185">Reference proteome</keyword>
<comment type="caution">
    <text evidence="1">The sequence shown here is derived from an EMBL/GenBank/DDBJ whole genome shotgun (WGS) entry which is preliminary data.</text>
</comment>
<sequence>MRKHPLPRPAMFVEEDRAHIIPRAISPPKRGRDSLLDNAAGNPDASLFLVTAAIADAFLPDIDRPQEPVHGSDSLRWLTDPRPGDWMRFRKLRSLYRT</sequence>
<evidence type="ECO:0000313" key="1">
    <source>
        <dbReference type="EMBL" id="MQM01320.1"/>
    </source>
</evidence>
<dbReference type="Proteomes" id="UP000652761">
    <property type="component" value="Unassembled WGS sequence"/>
</dbReference>
<dbReference type="AlphaFoldDB" id="A0A843WED9"/>
<reference evidence="1" key="1">
    <citation type="submission" date="2017-07" db="EMBL/GenBank/DDBJ databases">
        <title>Taro Niue Genome Assembly and Annotation.</title>
        <authorList>
            <person name="Atibalentja N."/>
            <person name="Keating K."/>
            <person name="Fields C.J."/>
        </authorList>
    </citation>
    <scope>NUCLEOTIDE SEQUENCE</scope>
    <source>
        <strain evidence="1">Niue_2</strain>
        <tissue evidence="1">Leaf</tissue>
    </source>
</reference>
<organism evidence="1 2">
    <name type="scientific">Colocasia esculenta</name>
    <name type="common">Wild taro</name>
    <name type="synonym">Arum esculentum</name>
    <dbReference type="NCBI Taxonomy" id="4460"/>
    <lineage>
        <taxon>Eukaryota</taxon>
        <taxon>Viridiplantae</taxon>
        <taxon>Streptophyta</taxon>
        <taxon>Embryophyta</taxon>
        <taxon>Tracheophyta</taxon>
        <taxon>Spermatophyta</taxon>
        <taxon>Magnoliopsida</taxon>
        <taxon>Liliopsida</taxon>
        <taxon>Araceae</taxon>
        <taxon>Aroideae</taxon>
        <taxon>Colocasieae</taxon>
        <taxon>Colocasia</taxon>
    </lineage>
</organism>
<gene>
    <name evidence="1" type="ORF">Taro_034073</name>
</gene>